<name>A0ABU3LWY2_9ACTN</name>
<feature type="region of interest" description="Disordered" evidence="3">
    <location>
        <begin position="1"/>
        <end position="27"/>
    </location>
</feature>
<feature type="region of interest" description="Disordered" evidence="3">
    <location>
        <begin position="627"/>
        <end position="676"/>
    </location>
</feature>
<dbReference type="EMBL" id="JAVTLL010000016">
    <property type="protein sequence ID" value="MDT7843670.1"/>
    <property type="molecule type" value="Genomic_DNA"/>
</dbReference>
<gene>
    <name evidence="5" type="ORF">RQC66_23395</name>
</gene>
<evidence type="ECO:0000256" key="3">
    <source>
        <dbReference type="SAM" id="MobiDB-lite"/>
    </source>
</evidence>
<dbReference type="InterPro" id="IPR032675">
    <property type="entry name" value="LRR_dom_sf"/>
</dbReference>
<dbReference type="PANTHER" id="PTHR46844:SF1">
    <property type="entry name" value="SLR5058 PROTEIN"/>
    <property type="match status" value="1"/>
</dbReference>
<evidence type="ECO:0000256" key="1">
    <source>
        <dbReference type="ARBA" id="ARBA00022741"/>
    </source>
</evidence>
<keyword evidence="2" id="KW-0067">ATP-binding</keyword>
<protein>
    <submittedName>
        <fullName evidence="5">NACHT domain-containing protein</fullName>
    </submittedName>
</protein>
<evidence type="ECO:0000313" key="5">
    <source>
        <dbReference type="EMBL" id="MDT7843670.1"/>
    </source>
</evidence>
<dbReference type="Proteomes" id="UP001257948">
    <property type="component" value="Unassembled WGS sequence"/>
</dbReference>
<dbReference type="SUPFAM" id="SSF52540">
    <property type="entry name" value="P-loop containing nucleoside triphosphate hydrolases"/>
    <property type="match status" value="1"/>
</dbReference>
<dbReference type="InterPro" id="IPR007111">
    <property type="entry name" value="NACHT_NTPase"/>
</dbReference>
<dbReference type="SMART" id="SM00382">
    <property type="entry name" value="AAA"/>
    <property type="match status" value="1"/>
</dbReference>
<evidence type="ECO:0000313" key="6">
    <source>
        <dbReference type="Proteomes" id="UP001257948"/>
    </source>
</evidence>
<dbReference type="RefSeq" id="WP_314203149.1">
    <property type="nucleotide sequence ID" value="NZ_JAVTLL010000016.1"/>
</dbReference>
<proteinExistence type="predicted"/>
<dbReference type="Pfam" id="PF05729">
    <property type="entry name" value="NACHT"/>
    <property type="match status" value="1"/>
</dbReference>
<feature type="domain" description="NACHT" evidence="4">
    <location>
        <begin position="131"/>
        <end position="472"/>
    </location>
</feature>
<accession>A0ABU3LWY2</accession>
<dbReference type="PANTHER" id="PTHR46844">
    <property type="entry name" value="SLR5058 PROTEIN"/>
    <property type="match status" value="1"/>
</dbReference>
<evidence type="ECO:0000256" key="2">
    <source>
        <dbReference type="ARBA" id="ARBA00022840"/>
    </source>
</evidence>
<keyword evidence="6" id="KW-1185">Reference proteome</keyword>
<keyword evidence="1" id="KW-0547">Nucleotide-binding</keyword>
<reference evidence="6" key="1">
    <citation type="submission" date="2023-07" db="EMBL/GenBank/DDBJ databases">
        <title>Draft genome sequence of the endophytic actinobacterium Streptomyces justiciae WPN32, a potential antibiotic producer.</title>
        <authorList>
            <person name="Yasawong M."/>
            <person name="Pana W."/>
            <person name="Ganta P."/>
            <person name="Santapan N."/>
            <person name="Songngamsuk T."/>
            <person name="Phatcharaharikarn M."/>
            <person name="Kerdtoob S."/>
            <person name="Nantapong N."/>
        </authorList>
    </citation>
    <scope>NUCLEOTIDE SEQUENCE [LARGE SCALE GENOMIC DNA]</scope>
    <source>
        <strain evidence="6">WPN32</strain>
    </source>
</reference>
<dbReference type="Gene3D" id="3.80.10.10">
    <property type="entry name" value="Ribonuclease Inhibitor"/>
    <property type="match status" value="1"/>
</dbReference>
<dbReference type="PROSITE" id="PS50837">
    <property type="entry name" value="NACHT"/>
    <property type="match status" value="1"/>
</dbReference>
<sequence>MQETDEIRLRQSLAAALQNAQHQGVPPEEIRAHFDGDRRLRPLAERLEAEEQEEPAPGIPPPAQLDSAFEEAYLRRLGASLAEIPLYGFTGRRVERAGLAMAYTHLRVSLAGEGDRGAVALPVDAVLADTPRLFVRGEAGSGKSTLLRRLAHSAAQDRFEGQLVALRGVTPVLVELREYADGRLPTWDGLLRTGAGIDAPEGWLERRAAQGRVLLLLDGLDELVPEAQERVHVWLLDRLAAYPGNRVVVTARPTTSVDQRLTDREFRQALLEPMNPEELARFVGNWYRAHPVGPSGAVSAPGGARPGDAAEGFAQEVFAALKARPALAELVGTPLYASLVCALWQEHRRLPDHPTEAFRQAVRLMVDRGRDQQVPRARSWFAASDTDVLSMLYGLAWRLSRSGLSEMARTPLLRHVREELGEHRRDLGVTAEEVVDHLVARSGILRVSPLSDAVGFVHRSFQEYLTAEAALKNIGEMRFLIDRAHLDVWRDTVLMAAYLAAPAQHGTLVKGLADRARDELHHERLLWRLAISCLDTRRAPPKELLELLHPAADSVLPPRRRTESRALAAVPDWTLRALPRDLDRLTGEAAGLTVFTATLTGDGGGEQALELLSGYARQCASAVRAAAGEHPTRAGRKAAGAHPTKAGRKAAGAHPTKAGGKAAGAHPTKAGGKAAGREADRLRAAYRELVGGWQYFDPDRYAERVLSLLPLDVSDGRGAMDLPITRIGEWTAAATRLADRVAGLALAVPCDPEVLGGLRRFTGLRRLRVDALPEDSDLTPLGACRTLRELALQGEGQLPDLTPLGELTELRRLVLWRWLPFTLRNVPLPESLLVLGMMGLREGEDLAWLAPRHSGLQELSLAGVGRPCWTDALATLTHLRELDLGGYDLTAHLPAILRAAPGVQSLGLHSCTVPPDLAGLDRLTRLSLLDLRDVTGPEGTTLDLSGVARPAGARKVKVVVSGGTRLNETTVPPWVSVRHGRAGGA</sequence>
<organism evidence="5 6">
    <name type="scientific">Streptomyces justiciae</name>
    <dbReference type="NCBI Taxonomy" id="2780140"/>
    <lineage>
        <taxon>Bacteria</taxon>
        <taxon>Bacillati</taxon>
        <taxon>Actinomycetota</taxon>
        <taxon>Actinomycetes</taxon>
        <taxon>Kitasatosporales</taxon>
        <taxon>Streptomycetaceae</taxon>
        <taxon>Streptomyces</taxon>
    </lineage>
</organism>
<evidence type="ECO:0000259" key="4">
    <source>
        <dbReference type="PROSITE" id="PS50837"/>
    </source>
</evidence>
<dbReference type="InterPro" id="IPR003593">
    <property type="entry name" value="AAA+_ATPase"/>
</dbReference>
<dbReference type="Gene3D" id="3.40.50.300">
    <property type="entry name" value="P-loop containing nucleotide triphosphate hydrolases"/>
    <property type="match status" value="1"/>
</dbReference>
<comment type="caution">
    <text evidence="5">The sequence shown here is derived from an EMBL/GenBank/DDBJ whole genome shotgun (WGS) entry which is preliminary data.</text>
</comment>
<dbReference type="SUPFAM" id="SSF52047">
    <property type="entry name" value="RNI-like"/>
    <property type="match status" value="1"/>
</dbReference>
<dbReference type="InterPro" id="IPR027417">
    <property type="entry name" value="P-loop_NTPase"/>
</dbReference>